<evidence type="ECO:0000256" key="7">
    <source>
        <dbReference type="ARBA" id="ARBA00022840"/>
    </source>
</evidence>
<evidence type="ECO:0000259" key="10">
    <source>
        <dbReference type="Pfam" id="PF00696"/>
    </source>
</evidence>
<dbReference type="Pfam" id="PF00696">
    <property type="entry name" value="AA_kinase"/>
    <property type="match status" value="1"/>
</dbReference>
<keyword evidence="9" id="KW-0963">Cytoplasm</keyword>
<keyword evidence="5 9" id="KW-0547">Nucleotide-binding</keyword>
<keyword evidence="2 9" id="KW-0055">Arginine biosynthesis</keyword>
<dbReference type="PANTHER" id="PTHR23342">
    <property type="entry name" value="N-ACETYLGLUTAMATE SYNTHASE"/>
    <property type="match status" value="1"/>
</dbReference>
<dbReference type="PIRSF" id="PIRSF000728">
    <property type="entry name" value="NAGK"/>
    <property type="match status" value="1"/>
</dbReference>
<feature type="site" description="Transition state stabilizer" evidence="9">
    <location>
        <position position="18"/>
    </location>
</feature>
<dbReference type="EMBL" id="CP046956">
    <property type="protein sequence ID" value="QTN01047.1"/>
    <property type="molecule type" value="Genomic_DNA"/>
</dbReference>
<reference evidence="11 12" key="1">
    <citation type="submission" date="2019-12" db="EMBL/GenBank/DDBJ databases">
        <title>The whole genome sequencing of a strain isolated from a Mars analog, Dalangtan Playa.</title>
        <authorList>
            <person name="Huang T."/>
        </authorList>
    </citation>
    <scope>NUCLEOTIDE SEQUENCE [LARGE SCALE GENOMIC DNA]</scope>
    <source>
        <strain evidence="11 12">DP4-553-S</strain>
    </source>
</reference>
<feature type="binding site" evidence="9">
    <location>
        <begin position="52"/>
        <end position="53"/>
    </location>
    <ligand>
        <name>substrate</name>
    </ligand>
</feature>
<evidence type="ECO:0000256" key="5">
    <source>
        <dbReference type="ARBA" id="ARBA00022741"/>
    </source>
</evidence>
<dbReference type="InterPro" id="IPR037528">
    <property type="entry name" value="ArgB"/>
</dbReference>
<evidence type="ECO:0000256" key="2">
    <source>
        <dbReference type="ARBA" id="ARBA00022571"/>
    </source>
</evidence>
<feature type="binding site" evidence="9">
    <location>
        <position position="74"/>
    </location>
    <ligand>
        <name>substrate</name>
    </ligand>
</feature>
<dbReference type="Gene3D" id="3.40.1160.10">
    <property type="entry name" value="Acetylglutamate kinase-like"/>
    <property type="match status" value="1"/>
</dbReference>
<keyword evidence="6 9" id="KW-0418">Kinase</keyword>
<dbReference type="CDD" id="cd04238">
    <property type="entry name" value="AAK_NAGK-like"/>
    <property type="match status" value="1"/>
</dbReference>
<keyword evidence="7 9" id="KW-0067">ATP-binding</keyword>
<dbReference type="GO" id="GO:0003991">
    <property type="term" value="F:acetylglutamate kinase activity"/>
    <property type="evidence" value="ECO:0007669"/>
    <property type="project" value="UniProtKB-EC"/>
</dbReference>
<evidence type="ECO:0000256" key="6">
    <source>
        <dbReference type="ARBA" id="ARBA00022777"/>
    </source>
</evidence>
<evidence type="ECO:0000313" key="11">
    <source>
        <dbReference type="EMBL" id="QTN01047.1"/>
    </source>
</evidence>
<keyword evidence="12" id="KW-1185">Reference proteome</keyword>
<comment type="similarity">
    <text evidence="9">Belongs to the acetylglutamate kinase family. ArgB subfamily.</text>
</comment>
<comment type="catalytic activity">
    <reaction evidence="8 9">
        <text>N-acetyl-L-glutamate + ATP = N-acetyl-L-glutamyl 5-phosphate + ADP</text>
        <dbReference type="Rhea" id="RHEA:14629"/>
        <dbReference type="ChEBI" id="CHEBI:30616"/>
        <dbReference type="ChEBI" id="CHEBI:44337"/>
        <dbReference type="ChEBI" id="CHEBI:57936"/>
        <dbReference type="ChEBI" id="CHEBI:456216"/>
        <dbReference type="EC" id="2.7.2.8"/>
    </reaction>
</comment>
<comment type="pathway">
    <text evidence="1 9">Amino-acid biosynthesis; L-arginine biosynthesis; N(2)-acetyl-L-ornithine from L-glutamate: step 2/4.</text>
</comment>
<dbReference type="SUPFAM" id="SSF53633">
    <property type="entry name" value="Carbamate kinase-like"/>
    <property type="match status" value="1"/>
</dbReference>
<evidence type="ECO:0000256" key="1">
    <source>
        <dbReference type="ARBA" id="ARBA00004828"/>
    </source>
</evidence>
<organism evidence="11 12">
    <name type="scientific">Sediminibacillus dalangtanensis</name>
    <dbReference type="NCBI Taxonomy" id="2729421"/>
    <lineage>
        <taxon>Bacteria</taxon>
        <taxon>Bacillati</taxon>
        <taxon>Bacillota</taxon>
        <taxon>Bacilli</taxon>
        <taxon>Bacillales</taxon>
        <taxon>Bacillaceae</taxon>
        <taxon>Sediminibacillus</taxon>
    </lineage>
</organism>
<dbReference type="InterPro" id="IPR004662">
    <property type="entry name" value="AcgluKinase_fam"/>
</dbReference>
<feature type="binding site" evidence="9">
    <location>
        <position position="167"/>
    </location>
    <ligand>
        <name>substrate</name>
    </ligand>
</feature>
<keyword evidence="4 9" id="KW-0808">Transferase</keyword>
<evidence type="ECO:0000256" key="9">
    <source>
        <dbReference type="HAMAP-Rule" id="MF_00082"/>
    </source>
</evidence>
<comment type="subcellular location">
    <subcellularLocation>
        <location evidence="9">Cytoplasm</location>
    </subcellularLocation>
</comment>
<evidence type="ECO:0000256" key="8">
    <source>
        <dbReference type="ARBA" id="ARBA00048141"/>
    </source>
</evidence>
<dbReference type="HAMAP" id="MF_00082">
    <property type="entry name" value="ArgB"/>
    <property type="match status" value="1"/>
</dbReference>
<accession>A0ABX7VVR4</accession>
<dbReference type="InterPro" id="IPR001048">
    <property type="entry name" value="Asp/Glu/Uridylate_kinase"/>
</dbReference>
<proteinExistence type="inferred from homology"/>
<dbReference type="NCBIfam" id="TIGR00761">
    <property type="entry name" value="argB"/>
    <property type="match status" value="1"/>
</dbReference>
<dbReference type="Proteomes" id="UP000665043">
    <property type="component" value="Chromosome"/>
</dbReference>
<feature type="site" description="Transition state stabilizer" evidence="9">
    <location>
        <position position="229"/>
    </location>
</feature>
<sequence length="277" mass="29458">MHRIGLEGGVRLEYVVIKCGGSIFSQLPPAFYRNIAELHNKGDVQPVLVHGGGPLISQTLSRLQVETQFVDGLRVTTEEVLEVAEMVLSGSMNKQLVQNLQHQGGKGFGLSGVDGGLLRAIQSDNAAIGLVGTVKNVQVSILHHLIDQGFIPVISPIAIDENGKKLNINADVAAAAVAQELQARLCYISDIPGILVEKNGETKVLHETTSSQIEQLIADGTINGGMIPKVRSALQALKNRVPETVILNGLEPDSLLSFYEGAAVGTKISLTSEVGYV</sequence>
<evidence type="ECO:0000313" key="12">
    <source>
        <dbReference type="Proteomes" id="UP000665043"/>
    </source>
</evidence>
<feature type="domain" description="Aspartate/glutamate/uridylate kinase" evidence="10">
    <location>
        <begin position="14"/>
        <end position="248"/>
    </location>
</feature>
<protein>
    <recommendedName>
        <fullName evidence="9">Acetylglutamate kinase</fullName>
        <ecNumber evidence="9">2.7.2.8</ecNumber>
    </recommendedName>
    <alternativeName>
        <fullName evidence="9">N-acetyl-L-glutamate 5-phosphotransferase</fullName>
    </alternativeName>
    <alternativeName>
        <fullName evidence="9">NAG kinase</fullName>
        <shortName evidence="9">NAGK</shortName>
    </alternativeName>
</protein>
<keyword evidence="3 9" id="KW-0028">Amino-acid biosynthesis</keyword>
<dbReference type="InterPro" id="IPR036393">
    <property type="entry name" value="AceGlu_kinase-like_sf"/>
</dbReference>
<evidence type="ECO:0000256" key="3">
    <source>
        <dbReference type="ARBA" id="ARBA00022605"/>
    </source>
</evidence>
<name>A0ABX7VVR4_9BACI</name>
<gene>
    <name evidence="9 11" type="primary">argB</name>
    <name evidence="11" type="ORF">ERJ70_18175</name>
</gene>
<comment type="function">
    <text evidence="9">Catalyzes the ATP-dependent phosphorylation of N-acetyl-L-glutamate.</text>
</comment>
<dbReference type="PANTHER" id="PTHR23342:SF0">
    <property type="entry name" value="N-ACETYLGLUTAMATE SYNTHASE, MITOCHONDRIAL"/>
    <property type="match status" value="1"/>
</dbReference>
<evidence type="ECO:0000256" key="4">
    <source>
        <dbReference type="ARBA" id="ARBA00022679"/>
    </source>
</evidence>
<dbReference type="EC" id="2.7.2.8" evidence="9"/>